<comment type="caution">
    <text evidence="2">The sequence shown here is derived from an EMBL/GenBank/DDBJ whole genome shotgun (WGS) entry which is preliminary data.</text>
</comment>
<evidence type="ECO:0000256" key="1">
    <source>
        <dbReference type="SAM" id="SignalP"/>
    </source>
</evidence>
<dbReference type="Proteomes" id="UP000494206">
    <property type="component" value="Unassembled WGS sequence"/>
</dbReference>
<evidence type="ECO:0000313" key="3">
    <source>
        <dbReference type="Proteomes" id="UP000494206"/>
    </source>
</evidence>
<evidence type="ECO:0000313" key="2">
    <source>
        <dbReference type="EMBL" id="CAB3401248.1"/>
    </source>
</evidence>
<keyword evidence="3" id="KW-1185">Reference proteome</keyword>
<dbReference type="AlphaFoldDB" id="A0A8S1EC67"/>
<dbReference type="PANTHER" id="PTHR35572">
    <property type="entry name" value="PROTEIN CBG04538-RELATED"/>
    <property type="match status" value="1"/>
</dbReference>
<name>A0A8S1EC67_9PELO</name>
<dbReference type="EMBL" id="CADEPM010000003">
    <property type="protein sequence ID" value="CAB3401248.1"/>
    <property type="molecule type" value="Genomic_DNA"/>
</dbReference>
<feature type="chain" id="PRO_5035834735" evidence="1">
    <location>
        <begin position="19"/>
        <end position="215"/>
    </location>
</feature>
<accession>A0A8S1EC67</accession>
<organism evidence="2 3">
    <name type="scientific">Caenorhabditis bovis</name>
    <dbReference type="NCBI Taxonomy" id="2654633"/>
    <lineage>
        <taxon>Eukaryota</taxon>
        <taxon>Metazoa</taxon>
        <taxon>Ecdysozoa</taxon>
        <taxon>Nematoda</taxon>
        <taxon>Chromadorea</taxon>
        <taxon>Rhabditida</taxon>
        <taxon>Rhabditina</taxon>
        <taxon>Rhabditomorpha</taxon>
        <taxon>Rhabditoidea</taxon>
        <taxon>Rhabditidae</taxon>
        <taxon>Peloderinae</taxon>
        <taxon>Caenorhabditis</taxon>
    </lineage>
</organism>
<keyword evidence="1" id="KW-0732">Signal</keyword>
<gene>
    <name evidence="2" type="ORF">CBOVIS_LOCUS4021</name>
</gene>
<feature type="signal peptide" evidence="1">
    <location>
        <begin position="1"/>
        <end position="18"/>
    </location>
</feature>
<dbReference type="PANTHER" id="PTHR35572:SF5">
    <property type="entry name" value="C-TYPE LECTIN"/>
    <property type="match status" value="1"/>
</dbReference>
<dbReference type="InterPro" id="IPR040282">
    <property type="entry name" value="Mig-18-like"/>
</dbReference>
<reference evidence="2 3" key="1">
    <citation type="submission" date="2020-04" db="EMBL/GenBank/DDBJ databases">
        <authorList>
            <person name="Laetsch R D."/>
            <person name="Stevens L."/>
            <person name="Kumar S."/>
            <person name="Blaxter L. M."/>
        </authorList>
    </citation>
    <scope>NUCLEOTIDE SEQUENCE [LARGE SCALE GENOMIC DNA]</scope>
</reference>
<sequence>MHLRLFLLLHLSFRFSLETDYDIELVPENCDCRDYYGECRQNSHTWLDDDVWIYSCENSKLKFIGCQAGKNEIRVGGNTTIDQLWHSCEEDETKLKFSIEPFCNFNNSKHKLGDVFRDGDFQWLCLSTGVWITGCYYFNETHSDLLLPVGQSAVSGLIEHVCAKKQEYPAIVQYYTQIVKGVDVKHPTNKGINNNWPRPIQKLVAEDKNVSQSSF</sequence>
<protein>
    <submittedName>
        <fullName evidence="2">Uncharacterized protein</fullName>
    </submittedName>
</protein>
<proteinExistence type="predicted"/>
<dbReference type="OrthoDB" id="5850392at2759"/>